<protein>
    <recommendedName>
        <fullName evidence="1">Methyltransferase domain-containing protein</fullName>
    </recommendedName>
</protein>
<evidence type="ECO:0000313" key="3">
    <source>
        <dbReference type="Proteomes" id="UP000324585"/>
    </source>
</evidence>
<dbReference type="EMBL" id="VRMN01000001">
    <property type="protein sequence ID" value="KAA8498714.1"/>
    <property type="molecule type" value="Genomic_DNA"/>
</dbReference>
<dbReference type="InterPro" id="IPR025714">
    <property type="entry name" value="Methyltranfer_dom"/>
</dbReference>
<gene>
    <name evidence="2" type="ORF">FVE85_6299</name>
</gene>
<dbReference type="Gene3D" id="3.40.50.150">
    <property type="entry name" value="Vaccinia Virus protein VP39"/>
    <property type="match status" value="1"/>
</dbReference>
<organism evidence="2 3">
    <name type="scientific">Porphyridium purpureum</name>
    <name type="common">Red alga</name>
    <name type="synonym">Porphyridium cruentum</name>
    <dbReference type="NCBI Taxonomy" id="35688"/>
    <lineage>
        <taxon>Eukaryota</taxon>
        <taxon>Rhodophyta</taxon>
        <taxon>Bangiophyceae</taxon>
        <taxon>Porphyridiales</taxon>
        <taxon>Porphyridiaceae</taxon>
        <taxon>Porphyridium</taxon>
    </lineage>
</organism>
<dbReference type="PANTHER" id="PTHR13369:SF3">
    <property type="entry name" value="METHYLTRANSFERASE DOMAIN-CONTAINING PROTEIN"/>
    <property type="match status" value="1"/>
</dbReference>
<name>A0A5J4Z6Q8_PORPP</name>
<proteinExistence type="predicted"/>
<comment type="caution">
    <text evidence="2">The sequence shown here is derived from an EMBL/GenBank/DDBJ whole genome shotgun (WGS) entry which is preliminary data.</text>
</comment>
<dbReference type="PANTHER" id="PTHR13369">
    <property type="match status" value="1"/>
</dbReference>
<dbReference type="Pfam" id="PF13679">
    <property type="entry name" value="Methyltransf_32"/>
    <property type="match status" value="1"/>
</dbReference>
<dbReference type="GO" id="GO:0005737">
    <property type="term" value="C:cytoplasm"/>
    <property type="evidence" value="ECO:0007669"/>
    <property type="project" value="TreeGrafter"/>
</dbReference>
<dbReference type="SUPFAM" id="SSF53335">
    <property type="entry name" value="S-adenosyl-L-methionine-dependent methyltransferases"/>
    <property type="match status" value="1"/>
</dbReference>
<reference evidence="3" key="1">
    <citation type="journal article" date="2019" name="Nat. Commun.">
        <title>Expansion of phycobilisome linker gene families in mesophilic red algae.</title>
        <authorList>
            <person name="Lee J."/>
            <person name="Kim D."/>
            <person name="Bhattacharya D."/>
            <person name="Yoon H.S."/>
        </authorList>
    </citation>
    <scope>NUCLEOTIDE SEQUENCE [LARGE SCALE GENOMIC DNA]</scope>
    <source>
        <strain evidence="3">CCMP 1328</strain>
    </source>
</reference>
<sequence length="541" mass="60439">MRRCRLDVTLEEPERATMFIIGLDAGPDAQTSRRYQLDLHRSRCDVFALTKAVACRRTLVATVALSKRRASDHDQVKSKDADALEAFCAELHGALKRGTFARLIMSDPSPQANSEERCDAASTYSDPLVSVRGKLVELKSGVHLQLVMRYMTREEAENVPVDDDVLFASVHRVKELVVAFGFRQVNVMTQDADWQLRFKKKKTKSPVLIKSKPSMSASDIGAQSHNRTKIRILDQNESFLHELGVTNQLGKPRPGMNDKLVQIQRFVEIISHLVRDSPFFASNDDQSQKRGQEPGEKATNIRVTDFGCGKGHLTFAVHVFLSSLNQTTIRNVTTYGVELRPHLVERANDIARITGLAPALQFVSQSISDFQKRQREEKAAASYETDEVRVMIALHACDTASDEAIHSGIVESAALIVAAPCCHKECRKQMDETLATSVPGSLSEILPIAHHGIMLDRQATLVTDAIRARLLEMYGYKANVFEFVSNEHTGKNIMITAVKRDRHGPERSPSSVQIDELRRFCAFYGVREQRLAHLLGISLVP</sequence>
<dbReference type="InterPro" id="IPR029063">
    <property type="entry name" value="SAM-dependent_MTases_sf"/>
</dbReference>
<keyword evidence="3" id="KW-1185">Reference proteome</keyword>
<evidence type="ECO:0000259" key="1">
    <source>
        <dbReference type="Pfam" id="PF13679"/>
    </source>
</evidence>
<accession>A0A5J4Z6Q8</accession>
<dbReference type="AlphaFoldDB" id="A0A5J4Z6Q8"/>
<evidence type="ECO:0000313" key="2">
    <source>
        <dbReference type="EMBL" id="KAA8498714.1"/>
    </source>
</evidence>
<dbReference type="OrthoDB" id="547169at2759"/>
<feature type="domain" description="Methyltransferase" evidence="1">
    <location>
        <begin position="258"/>
        <end position="428"/>
    </location>
</feature>
<dbReference type="Proteomes" id="UP000324585">
    <property type="component" value="Unassembled WGS sequence"/>
</dbReference>